<proteinExistence type="inferred from homology"/>
<evidence type="ECO:0000256" key="7">
    <source>
        <dbReference type="ARBA" id="ARBA00023098"/>
    </source>
</evidence>
<keyword evidence="9 11" id="KW-0594">Phospholipid biosynthesis</keyword>
<keyword evidence="7 11" id="KW-0443">Lipid metabolism</keyword>
<name>A0AAP2RDP1_9EURY</name>
<organism evidence="12 13">
    <name type="scientific">Methanooceanicella nereidis</name>
    <dbReference type="NCBI Taxonomy" id="2052831"/>
    <lineage>
        <taxon>Archaea</taxon>
        <taxon>Methanobacteriati</taxon>
        <taxon>Methanobacteriota</taxon>
        <taxon>Stenosarchaea group</taxon>
        <taxon>Methanomicrobia</taxon>
        <taxon>Methanocellales</taxon>
        <taxon>Methanocellaceae</taxon>
        <taxon>Methanooceanicella</taxon>
    </lineage>
</organism>
<comment type="caution">
    <text evidence="12">The sequence shown here is derived from an EMBL/GenBank/DDBJ whole genome shotgun (WGS) entry which is preliminary data.</text>
</comment>
<dbReference type="PANTHER" id="PTHR39650:SF1">
    <property type="entry name" value="CDP-ARCHAEOL SYNTHASE"/>
    <property type="match status" value="1"/>
</dbReference>
<dbReference type="HAMAP" id="MF_01117">
    <property type="entry name" value="CDP_archaeol_synth"/>
    <property type="match status" value="1"/>
</dbReference>
<evidence type="ECO:0000256" key="6">
    <source>
        <dbReference type="ARBA" id="ARBA00022989"/>
    </source>
</evidence>
<dbReference type="GO" id="GO:0043338">
    <property type="term" value="F:CDP-2,3-bis-(O-geranylgeranyl)-sn-glycerol synthase activity"/>
    <property type="evidence" value="ECO:0007669"/>
    <property type="project" value="UniProtKB-EC"/>
</dbReference>
<comment type="pathway">
    <text evidence="11">Membrane lipid metabolism; glycerophospholipid metabolism.</text>
</comment>
<evidence type="ECO:0000256" key="1">
    <source>
        <dbReference type="ARBA" id="ARBA00022475"/>
    </source>
</evidence>
<evidence type="ECO:0000313" key="12">
    <source>
        <dbReference type="EMBL" id="MCD1294302.1"/>
    </source>
</evidence>
<protein>
    <recommendedName>
        <fullName evidence="11">CDP-archaeol synthase</fullName>
        <ecNumber evidence="11">2.7.7.67</ecNumber>
    </recommendedName>
    <alternativeName>
        <fullName evidence="11">CDP-2,3-bis-(O-geranylgeranyl)-sn-glycerol synthase</fullName>
    </alternativeName>
</protein>
<feature type="transmembrane region" description="Helical" evidence="11">
    <location>
        <begin position="52"/>
        <end position="74"/>
    </location>
</feature>
<feature type="transmembrane region" description="Helical" evidence="11">
    <location>
        <begin position="129"/>
        <end position="147"/>
    </location>
</feature>
<dbReference type="GO" id="GO:0046474">
    <property type="term" value="P:glycerophospholipid biosynthetic process"/>
    <property type="evidence" value="ECO:0007669"/>
    <property type="project" value="UniProtKB-UniRule"/>
</dbReference>
<dbReference type="GO" id="GO:0005886">
    <property type="term" value="C:plasma membrane"/>
    <property type="evidence" value="ECO:0007669"/>
    <property type="project" value="UniProtKB-SubCell"/>
</dbReference>
<evidence type="ECO:0000256" key="11">
    <source>
        <dbReference type="HAMAP-Rule" id="MF_01117"/>
    </source>
</evidence>
<evidence type="ECO:0000256" key="5">
    <source>
        <dbReference type="ARBA" id="ARBA00022842"/>
    </source>
</evidence>
<dbReference type="InterPro" id="IPR032690">
    <property type="entry name" value="CarS"/>
</dbReference>
<keyword evidence="10 11" id="KW-1208">Phospholipid metabolism</keyword>
<comment type="subcellular location">
    <subcellularLocation>
        <location evidence="11">Cell membrane</location>
        <topology evidence="11">Multi-pass membrane protein</topology>
    </subcellularLocation>
</comment>
<dbReference type="InterPro" id="IPR002726">
    <property type="entry name" value="CarS_archaea"/>
</dbReference>
<evidence type="ECO:0000256" key="4">
    <source>
        <dbReference type="ARBA" id="ARBA00022692"/>
    </source>
</evidence>
<evidence type="ECO:0000256" key="2">
    <source>
        <dbReference type="ARBA" id="ARBA00022516"/>
    </source>
</evidence>
<dbReference type="Proteomes" id="UP001320159">
    <property type="component" value="Unassembled WGS sequence"/>
</dbReference>
<comment type="catalytic activity">
    <reaction evidence="11">
        <text>2,3-bis-O-(geranylgeranyl)-sn-glycerol 1-phosphate + CTP + H(+) = CDP-2,3-bis-O-(geranylgeranyl)-sn-glycerol + diphosphate</text>
        <dbReference type="Rhea" id="RHEA:25690"/>
        <dbReference type="ChEBI" id="CHEBI:15378"/>
        <dbReference type="ChEBI" id="CHEBI:33019"/>
        <dbReference type="ChEBI" id="CHEBI:37563"/>
        <dbReference type="ChEBI" id="CHEBI:58837"/>
        <dbReference type="ChEBI" id="CHEBI:58838"/>
        <dbReference type="EC" id="2.7.7.67"/>
    </reaction>
</comment>
<evidence type="ECO:0000256" key="9">
    <source>
        <dbReference type="ARBA" id="ARBA00023209"/>
    </source>
</evidence>
<dbReference type="PANTHER" id="PTHR39650">
    <property type="entry name" value="CDP-ARCHAEOL SYNTHASE"/>
    <property type="match status" value="1"/>
</dbReference>
<evidence type="ECO:0000256" key="10">
    <source>
        <dbReference type="ARBA" id="ARBA00023264"/>
    </source>
</evidence>
<dbReference type="EMBL" id="PGCK01000003">
    <property type="protein sequence ID" value="MCD1294302.1"/>
    <property type="molecule type" value="Genomic_DNA"/>
</dbReference>
<dbReference type="NCBIfam" id="NF003114">
    <property type="entry name" value="PRK04032.1"/>
    <property type="match status" value="1"/>
</dbReference>
<comment type="similarity">
    <text evidence="11">Belongs to the CDP-archaeol synthase family.</text>
</comment>
<keyword evidence="2 11" id="KW-0444">Lipid biosynthesis</keyword>
<keyword evidence="5 11" id="KW-0460">Magnesium</keyword>
<comment type="function">
    <text evidence="11">Catalyzes the formation of CDP-2,3-bis-(O-geranylgeranyl)-sn-glycerol (CDP-archaeol) from 2,3-bis-(O-geranylgeranyl)-sn-glycerol 1-phosphate (DGGGP) and CTP. This reaction is the third ether-bond-formation step in the biosynthesis of archaeal membrane lipids.</text>
</comment>
<feature type="transmembrane region" description="Helical" evidence="11">
    <location>
        <begin position="86"/>
        <end position="104"/>
    </location>
</feature>
<dbReference type="Pfam" id="PF01864">
    <property type="entry name" value="CarS-like"/>
    <property type="match status" value="1"/>
</dbReference>
<dbReference type="AlphaFoldDB" id="A0AAP2RDP1"/>
<keyword evidence="4 11" id="KW-0812">Transmembrane</keyword>
<feature type="transmembrane region" description="Helical" evidence="11">
    <location>
        <begin position="6"/>
        <end position="31"/>
    </location>
</feature>
<keyword evidence="8 11" id="KW-0472">Membrane</keyword>
<evidence type="ECO:0000256" key="8">
    <source>
        <dbReference type="ARBA" id="ARBA00023136"/>
    </source>
</evidence>
<keyword evidence="6 11" id="KW-1133">Transmembrane helix</keyword>
<evidence type="ECO:0000313" key="13">
    <source>
        <dbReference type="Proteomes" id="UP001320159"/>
    </source>
</evidence>
<keyword evidence="1 11" id="KW-1003">Cell membrane</keyword>
<comment type="cofactor">
    <cofactor evidence="11">
        <name>Mg(2+)</name>
        <dbReference type="ChEBI" id="CHEBI:18420"/>
    </cofactor>
</comment>
<feature type="transmembrane region" description="Helical" evidence="11">
    <location>
        <begin position="153"/>
        <end position="175"/>
    </location>
</feature>
<accession>A0AAP2RDP1</accession>
<sequence>MIEILLIALWLMVPAYTANVCATLLGSGTPIDLGKNFFDKKRILGDGKTYKGFINGSLCGAIMGAAQIMALPYIAPHFTNAAGDALITASYIAIITMPVGALLGDMTKSFIKRRIGFDRGEMLPGADQLDFVAGAWLLTYIFDPAWFASNFTIWVIIMAILVTPPLHLLSNIIGFRIGKKKVPW</sequence>
<dbReference type="EC" id="2.7.7.67" evidence="11"/>
<reference evidence="12 13" key="1">
    <citation type="submission" date="2017-11" db="EMBL/GenBank/DDBJ databases">
        <title>Isolation and Characterization of Family Methanocellaceae Species from Potential Methane Hydrate Area Offshore Southwestern Taiwan.</title>
        <authorList>
            <person name="Zhang W.-L."/>
            <person name="Chen W.-C."/>
            <person name="Lai M.-C."/>
            <person name="Chen S.-C."/>
        </authorList>
    </citation>
    <scope>NUCLEOTIDE SEQUENCE [LARGE SCALE GENOMIC DNA]</scope>
    <source>
        <strain evidence="12 13">CWC-04</strain>
    </source>
</reference>
<gene>
    <name evidence="11" type="primary">carS</name>
    <name evidence="12" type="ORF">CUJ83_04730</name>
</gene>
<evidence type="ECO:0000256" key="3">
    <source>
        <dbReference type="ARBA" id="ARBA00022679"/>
    </source>
</evidence>
<keyword evidence="13" id="KW-1185">Reference proteome</keyword>
<keyword evidence="3 11" id="KW-0808">Transferase</keyword>